<evidence type="ECO:0000256" key="1">
    <source>
        <dbReference type="ARBA" id="ARBA00001929"/>
    </source>
</evidence>
<comment type="caution">
    <text evidence="19">The sequence shown here is derived from an EMBL/GenBank/DDBJ whole genome shotgun (WGS) entry which is preliminary data.</text>
</comment>
<dbReference type="PANTHER" id="PTHR43809">
    <property type="entry name" value="NITRITE REDUCTASE (NADH) LARGE SUBUNIT"/>
    <property type="match status" value="1"/>
</dbReference>
<evidence type="ECO:0000256" key="9">
    <source>
        <dbReference type="ARBA" id="ARBA00022714"/>
    </source>
</evidence>
<dbReference type="InterPro" id="IPR017941">
    <property type="entry name" value="Rieske_2Fe-2S"/>
</dbReference>
<keyword evidence="13" id="KW-0408">Iron</keyword>
<dbReference type="InterPro" id="IPR045854">
    <property type="entry name" value="NO2/SO3_Rdtase_4Fe4S_sf"/>
</dbReference>
<evidence type="ECO:0000256" key="6">
    <source>
        <dbReference type="ARBA" id="ARBA00022485"/>
    </source>
</evidence>
<dbReference type="Pfam" id="PF01077">
    <property type="entry name" value="NIR_SIR"/>
    <property type="match status" value="1"/>
</dbReference>
<dbReference type="InterPro" id="IPR016156">
    <property type="entry name" value="FAD/NAD-linked_Rdtase_dimer_sf"/>
</dbReference>
<dbReference type="InterPro" id="IPR006066">
    <property type="entry name" value="NO2/SO3_Rdtase_FeS/sirohaem_BS"/>
</dbReference>
<keyword evidence="11" id="KW-0274">FAD</keyword>
<comment type="cofactor">
    <cofactor evidence="3">
        <name>FAD</name>
        <dbReference type="ChEBI" id="CHEBI:57692"/>
    </cofactor>
</comment>
<comment type="similarity">
    <text evidence="5">Belongs to the nitrite and sulfite reductase 4Fe-4S domain family.</text>
</comment>
<keyword evidence="14" id="KW-0411">Iron-sulfur</keyword>
<dbReference type="InterPro" id="IPR007419">
    <property type="entry name" value="BFD-like_2Fe2S-bd_dom"/>
</dbReference>
<dbReference type="PRINTS" id="PR00368">
    <property type="entry name" value="FADPNR"/>
</dbReference>
<name>A0ABR1FGN2_AURAN</name>
<reference evidence="19 20" key="1">
    <citation type="submission" date="2024-03" db="EMBL/GenBank/DDBJ databases">
        <title>Aureococcus anophagefferens CCMP1851 and Kratosvirus quantuckense: Draft genome of a second virus-susceptible host strain in the model system.</title>
        <authorList>
            <person name="Chase E."/>
            <person name="Truchon A.R."/>
            <person name="Schepens W."/>
            <person name="Wilhelm S.W."/>
        </authorList>
    </citation>
    <scope>NUCLEOTIDE SEQUENCE [LARGE SCALE GENOMIC DNA]</scope>
    <source>
        <strain evidence="19 20">CCMP1851</strain>
    </source>
</reference>
<sequence length="1063" mass="113655">MAALTRLLAVLAAASALRINPLKAVTKLRGAKAGGAKRVVVVGNGMVGQRFVELAADKAAELGLEGDLEIVSFCEEPVAAYDRVKLTSWFETRDVNDLSLVGKYGPDGRGEWYEDPARPHVKVRVGDKASAVDAAAKTVLCGDEAVPYDACVLATGSYPFVPPVEGKDLDGVFVYRTVDDLERLVAYQKAHGVTAAAVVGGGLLGLEAAKAMHDLGMKTHILEYAPILMCRQIDAGGHAALASMVEDLGLEIHCDARTKAFEAGADGRVAGVSFTNEGWDDLDVGIVVVSAGIRPRDELARDVVDVHERGGVVVDDELRTSDPAIFAVGEVALHRGSIYGLVAPGYAMAEVAADRVVADLFPDARAASAPAFEGADMSTKLKLLGCDVANFGDTADTAEALVWDDRVGRVYRKLFFETRDGATYLKGGILVGDAEDYGELLALWKRGEPLADAPALLLAPLSSRGAAAEVDEDDPGKQICSCNGVSRGDIVDVVAEVGDACDYAKVKKCTRAGAGCGGCEPDVKKILAAELEKLGATVFTGLCSHFDKSAPELKALLRLDDECDTFEDVIAKYGVEGAHPRGCEACKPAVAGMLASLRNEPILDHAHLQDTNDRSLANMQRGGSYSIVPRIPAGEVTPAGLMALGAVADEYGLYCKITGAQRVDLFGAAKHDLPAIWAKLGAAGFESGHAYGKALRMVKSCVGSSWCRYGVQNSVDFAVTVENRYKGLRAPHKLKSAVSGCTRECAEAQCKDFGMIATEHGYDLYVCGNGGLNPRHAALLATGIDEATVLKYVDRFLMYYVLTANKLERTAPWFESLAPTEDARLARLKAVVIDDALGICDELERRMQHVVVDTYHDEWAEVVARPDDYAHLFKQFANTDETQAADEMIEFMDVRGQRRPVDWRADGEAQTNWRPDDADVFARSQKAWLGFGPVDDYPSDIGTAILYGETQLSVFKLADGQLFVTQNMCPHKQAFVLSQGLVGDADGLAKVACPLHKKTFGLADGAELGGGDLKLVTFDARVGASGDLEIHLPPREEVDAVLATPKLKVTCDKAPKQAPAFAR</sequence>
<feature type="domain" description="Rieske" evidence="18">
    <location>
        <begin position="928"/>
        <end position="1029"/>
    </location>
</feature>
<dbReference type="InterPro" id="IPR012744">
    <property type="entry name" value="Nitri_red_NirB"/>
</dbReference>
<dbReference type="PROSITE" id="PS51296">
    <property type="entry name" value="RIESKE"/>
    <property type="match status" value="1"/>
</dbReference>
<dbReference type="Gene3D" id="1.10.10.1100">
    <property type="entry name" value="BFD-like [2Fe-2S]-binding domain"/>
    <property type="match status" value="1"/>
</dbReference>
<evidence type="ECO:0000256" key="13">
    <source>
        <dbReference type="ARBA" id="ARBA00023004"/>
    </source>
</evidence>
<dbReference type="InterPro" id="IPR036136">
    <property type="entry name" value="Nit/Sulf_reduc_fer-like_dom_sf"/>
</dbReference>
<evidence type="ECO:0000256" key="15">
    <source>
        <dbReference type="ARBA" id="ARBA00023063"/>
    </source>
</evidence>
<dbReference type="Gene3D" id="2.102.10.10">
    <property type="entry name" value="Rieske [2Fe-2S] iron-sulphur domain"/>
    <property type="match status" value="1"/>
</dbReference>
<keyword evidence="6" id="KW-0004">4Fe-4S</keyword>
<organism evidence="19 20">
    <name type="scientific">Aureococcus anophagefferens</name>
    <name type="common">Harmful bloom alga</name>
    <dbReference type="NCBI Taxonomy" id="44056"/>
    <lineage>
        <taxon>Eukaryota</taxon>
        <taxon>Sar</taxon>
        <taxon>Stramenopiles</taxon>
        <taxon>Ochrophyta</taxon>
        <taxon>Pelagophyceae</taxon>
        <taxon>Pelagomonadales</taxon>
        <taxon>Pelagomonadaceae</taxon>
        <taxon>Aureococcus</taxon>
    </lineage>
</organism>
<keyword evidence="17" id="KW-0732">Signal</keyword>
<dbReference type="NCBIfam" id="TIGR02378">
    <property type="entry name" value="nirD_assim_sml"/>
    <property type="match status" value="1"/>
</dbReference>
<evidence type="ECO:0000256" key="12">
    <source>
        <dbReference type="ARBA" id="ARBA00023002"/>
    </source>
</evidence>
<gene>
    <name evidence="19" type="ORF">SO694_00174027</name>
</gene>
<evidence type="ECO:0000256" key="8">
    <source>
        <dbReference type="ARBA" id="ARBA00022630"/>
    </source>
</evidence>
<dbReference type="Pfam" id="PF04324">
    <property type="entry name" value="Fer2_BFD"/>
    <property type="match status" value="1"/>
</dbReference>
<dbReference type="InterPro" id="IPR023753">
    <property type="entry name" value="FAD/NAD-binding_dom"/>
</dbReference>
<dbReference type="InterPro" id="IPR052034">
    <property type="entry name" value="NasD-like"/>
</dbReference>
<keyword evidence="20" id="KW-1185">Reference proteome</keyword>
<dbReference type="InterPro" id="IPR036188">
    <property type="entry name" value="FAD/NAD-bd_sf"/>
</dbReference>
<dbReference type="PRINTS" id="PR00397">
    <property type="entry name" value="SIROHAEM"/>
</dbReference>
<dbReference type="InterPro" id="IPR036922">
    <property type="entry name" value="Rieske_2Fe-2S_sf"/>
</dbReference>
<dbReference type="InterPro" id="IPR041854">
    <property type="entry name" value="BFD-like_2Fe2S-bd_dom_sf"/>
</dbReference>
<dbReference type="SUPFAM" id="SSF55124">
    <property type="entry name" value="Nitrite/Sulfite reductase N-terminal domain-like"/>
    <property type="match status" value="1"/>
</dbReference>
<dbReference type="SUPFAM" id="SSF56014">
    <property type="entry name" value="Nitrite and sulphite reductase 4Fe-4S domain-like"/>
    <property type="match status" value="1"/>
</dbReference>
<evidence type="ECO:0000256" key="2">
    <source>
        <dbReference type="ARBA" id="ARBA00001966"/>
    </source>
</evidence>
<dbReference type="Proteomes" id="UP001363151">
    <property type="component" value="Unassembled WGS sequence"/>
</dbReference>
<dbReference type="InterPro" id="IPR006067">
    <property type="entry name" value="NO2/SO3_Rdtase_4Fe4S_dom"/>
</dbReference>
<dbReference type="Gene3D" id="3.30.413.10">
    <property type="entry name" value="Sulfite Reductase Hemoprotein, domain 1"/>
    <property type="match status" value="1"/>
</dbReference>
<dbReference type="PRINTS" id="PR00411">
    <property type="entry name" value="PNDRDTASEI"/>
</dbReference>
<evidence type="ECO:0000256" key="17">
    <source>
        <dbReference type="SAM" id="SignalP"/>
    </source>
</evidence>
<evidence type="ECO:0000256" key="3">
    <source>
        <dbReference type="ARBA" id="ARBA00001974"/>
    </source>
</evidence>
<feature type="chain" id="PRO_5046301707" evidence="17">
    <location>
        <begin position="17"/>
        <end position="1063"/>
    </location>
</feature>
<keyword evidence="8" id="KW-0285">Flavoprotein</keyword>
<accession>A0ABR1FGN2</accession>
<evidence type="ECO:0000256" key="7">
    <source>
        <dbReference type="ARBA" id="ARBA00022617"/>
    </source>
</evidence>
<dbReference type="Pfam" id="PF07992">
    <property type="entry name" value="Pyr_redox_2"/>
    <property type="match status" value="1"/>
</dbReference>
<protein>
    <submittedName>
        <fullName evidence="19">NADH-dependent monodehydroascorbate reductase</fullName>
    </submittedName>
</protein>
<evidence type="ECO:0000256" key="4">
    <source>
        <dbReference type="ARBA" id="ARBA00005096"/>
    </source>
</evidence>
<comment type="cofactor">
    <cofactor evidence="2">
        <name>[4Fe-4S] cluster</name>
        <dbReference type="ChEBI" id="CHEBI:49883"/>
    </cofactor>
</comment>
<proteinExistence type="inferred from homology"/>
<dbReference type="PANTHER" id="PTHR43809:SF1">
    <property type="entry name" value="NITRITE REDUCTASE (NADH) LARGE SUBUNIT"/>
    <property type="match status" value="1"/>
</dbReference>
<keyword evidence="7" id="KW-0349">Heme</keyword>
<dbReference type="Pfam" id="PF03460">
    <property type="entry name" value="NIR_SIR_ferr"/>
    <property type="match status" value="1"/>
</dbReference>
<comment type="pathway">
    <text evidence="4">Nitrogen metabolism; nitrate reduction (assimilation).</text>
</comment>
<evidence type="ECO:0000313" key="19">
    <source>
        <dbReference type="EMBL" id="KAK7230467.1"/>
    </source>
</evidence>
<dbReference type="EMBL" id="JBBJCI010000430">
    <property type="protein sequence ID" value="KAK7230467.1"/>
    <property type="molecule type" value="Genomic_DNA"/>
</dbReference>
<dbReference type="SUPFAM" id="SSF50022">
    <property type="entry name" value="ISP domain"/>
    <property type="match status" value="1"/>
</dbReference>
<dbReference type="PROSITE" id="PS00365">
    <property type="entry name" value="NIR_SIR"/>
    <property type="match status" value="1"/>
</dbReference>
<evidence type="ECO:0000256" key="10">
    <source>
        <dbReference type="ARBA" id="ARBA00022723"/>
    </source>
</evidence>
<dbReference type="NCBIfam" id="TIGR02374">
    <property type="entry name" value="nitri_red_nirB"/>
    <property type="match status" value="1"/>
</dbReference>
<keyword evidence="15" id="KW-0534">Nitrate assimilation</keyword>
<comment type="cofactor">
    <cofactor evidence="16">
        <name>[2Fe-2S] cluster</name>
        <dbReference type="ChEBI" id="CHEBI:190135"/>
    </cofactor>
</comment>
<evidence type="ECO:0000313" key="20">
    <source>
        <dbReference type="Proteomes" id="UP001363151"/>
    </source>
</evidence>
<evidence type="ECO:0000256" key="11">
    <source>
        <dbReference type="ARBA" id="ARBA00022827"/>
    </source>
</evidence>
<keyword evidence="9" id="KW-0001">2Fe-2S</keyword>
<keyword evidence="12" id="KW-0560">Oxidoreductase</keyword>
<dbReference type="InterPro" id="IPR012748">
    <property type="entry name" value="Rieske-like_NirD"/>
</dbReference>
<dbReference type="SUPFAM" id="SSF51905">
    <property type="entry name" value="FAD/NAD(P)-binding domain"/>
    <property type="match status" value="2"/>
</dbReference>
<dbReference type="Gene3D" id="3.30.390.30">
    <property type="match status" value="1"/>
</dbReference>
<evidence type="ECO:0000256" key="14">
    <source>
        <dbReference type="ARBA" id="ARBA00023014"/>
    </source>
</evidence>
<evidence type="ECO:0000259" key="18">
    <source>
        <dbReference type="PROSITE" id="PS51296"/>
    </source>
</evidence>
<dbReference type="Gene3D" id="3.50.50.60">
    <property type="entry name" value="FAD/NAD(P)-binding domain"/>
    <property type="match status" value="2"/>
</dbReference>
<comment type="cofactor">
    <cofactor evidence="1">
        <name>siroheme</name>
        <dbReference type="ChEBI" id="CHEBI:60052"/>
    </cofactor>
</comment>
<feature type="signal peptide" evidence="17">
    <location>
        <begin position="1"/>
        <end position="16"/>
    </location>
</feature>
<evidence type="ECO:0000256" key="16">
    <source>
        <dbReference type="ARBA" id="ARBA00034078"/>
    </source>
</evidence>
<dbReference type="InterPro" id="IPR005117">
    <property type="entry name" value="NiRdtase/SiRdtase_haem-b_fer"/>
</dbReference>
<dbReference type="Pfam" id="PF13806">
    <property type="entry name" value="Rieske_2"/>
    <property type="match status" value="1"/>
</dbReference>
<evidence type="ECO:0000256" key="5">
    <source>
        <dbReference type="ARBA" id="ARBA00010429"/>
    </source>
</evidence>
<keyword evidence="10" id="KW-0479">Metal-binding</keyword>